<keyword evidence="8 10" id="KW-0460">Magnesium</keyword>
<dbReference type="Gene3D" id="3.40.50.300">
    <property type="entry name" value="P-loop containing nucleotide triphosphate hydrolases"/>
    <property type="match status" value="1"/>
</dbReference>
<dbReference type="EMBL" id="CP031093">
    <property type="protein sequence ID" value="QCF27919.1"/>
    <property type="molecule type" value="Genomic_DNA"/>
</dbReference>
<organism evidence="14 15">
    <name type="scientific">Hydrocarboniclastica marina</name>
    <dbReference type="NCBI Taxonomy" id="2259620"/>
    <lineage>
        <taxon>Bacteria</taxon>
        <taxon>Pseudomonadati</taxon>
        <taxon>Pseudomonadota</taxon>
        <taxon>Gammaproteobacteria</taxon>
        <taxon>Alteromonadales</taxon>
        <taxon>Alteromonadaceae</taxon>
        <taxon>Hydrocarboniclastica</taxon>
    </lineage>
</organism>
<dbReference type="Pfam" id="PF01715">
    <property type="entry name" value="IPPT"/>
    <property type="match status" value="1"/>
</dbReference>
<keyword evidence="15" id="KW-1185">Reference proteome</keyword>
<keyword evidence="7 10" id="KW-0067">ATP-binding</keyword>
<evidence type="ECO:0000256" key="8">
    <source>
        <dbReference type="ARBA" id="ARBA00022842"/>
    </source>
</evidence>
<evidence type="ECO:0000256" key="9">
    <source>
        <dbReference type="ARBA" id="ARBA00049563"/>
    </source>
</evidence>
<comment type="caution">
    <text evidence="10">Lacks conserved residue(s) required for the propagation of feature annotation.</text>
</comment>
<evidence type="ECO:0000256" key="2">
    <source>
        <dbReference type="ARBA" id="ARBA00003213"/>
    </source>
</evidence>
<feature type="site" description="Interaction with substrate tRNA" evidence="10">
    <location>
        <position position="93"/>
    </location>
</feature>
<evidence type="ECO:0000256" key="7">
    <source>
        <dbReference type="ARBA" id="ARBA00022840"/>
    </source>
</evidence>
<evidence type="ECO:0000313" key="14">
    <source>
        <dbReference type="EMBL" id="QCF27919.1"/>
    </source>
</evidence>
<comment type="subunit">
    <text evidence="10">Monomer.</text>
</comment>
<dbReference type="AlphaFoldDB" id="A0A4P7XL05"/>
<dbReference type="EC" id="2.5.1.75" evidence="10"/>
<evidence type="ECO:0000256" key="13">
    <source>
        <dbReference type="RuleBase" id="RU003785"/>
    </source>
</evidence>
<dbReference type="RefSeq" id="WP_136550606.1">
    <property type="nucleotide sequence ID" value="NZ_CP031093.1"/>
</dbReference>
<sequence>MGPTAAGKTDLAIALQDVLPGRIISVDSAMIYRGMDIGTAKPSAAELARAPHRLIDVIDPAETYSVGDFCRDARGEMDAAVAEGRVPLLTGGTMMYFKALKEGFADVPVADQTVRQRLLETAELEGWDSLYRQLQRIDPEAAAGLHPNNHQRLVRALEVFELSGRPLSSHWAARGRWDGQDERGAAQTIALPYRILELALIPESRALLHRRIEARFTMMLNRGLIDEVERLRARGDLNLDLPSMRCVGYRQVWEHLEGNFSYEELVQRGIAATRQLAKRQLTWLRRWPEAHSLDPGSPDLYRNVLKLVDCTPH</sequence>
<evidence type="ECO:0000256" key="4">
    <source>
        <dbReference type="ARBA" id="ARBA00022679"/>
    </source>
</evidence>
<evidence type="ECO:0000256" key="1">
    <source>
        <dbReference type="ARBA" id="ARBA00001946"/>
    </source>
</evidence>
<comment type="similarity">
    <text evidence="3 10 13">Belongs to the IPP transferase family.</text>
</comment>
<evidence type="ECO:0000313" key="15">
    <source>
        <dbReference type="Proteomes" id="UP000298049"/>
    </source>
</evidence>
<dbReference type="Gene3D" id="1.10.20.140">
    <property type="match status" value="1"/>
</dbReference>
<keyword evidence="4 10" id="KW-0808">Transferase</keyword>
<dbReference type="OrthoDB" id="9776390at2"/>
<dbReference type="GO" id="GO:0006400">
    <property type="term" value="P:tRNA modification"/>
    <property type="evidence" value="ECO:0007669"/>
    <property type="project" value="TreeGrafter"/>
</dbReference>
<protein>
    <recommendedName>
        <fullName evidence="10">tRNA dimethylallyltransferase</fullName>
        <ecNumber evidence="10">2.5.1.75</ecNumber>
    </recommendedName>
    <alternativeName>
        <fullName evidence="10">Dimethylallyl diphosphate:tRNA dimethylallyltransferase</fullName>
        <shortName evidence="10">DMAPP:tRNA dimethylallyltransferase</shortName>
        <shortName evidence="10">DMATase</shortName>
    </alternativeName>
    <alternativeName>
        <fullName evidence="10">Isopentenyl-diphosphate:tRNA isopentenyltransferase</fullName>
        <shortName evidence="10">IPP transferase</shortName>
        <shortName evidence="10">IPPT</shortName>
        <shortName evidence="10">IPTase</shortName>
    </alternativeName>
</protein>
<feature type="site" description="Interaction with substrate tRNA" evidence="10">
    <location>
        <position position="115"/>
    </location>
</feature>
<name>A0A4P7XL05_9ALTE</name>
<dbReference type="FunFam" id="1.10.20.140:FF:000001">
    <property type="entry name" value="tRNA dimethylallyltransferase"/>
    <property type="match status" value="1"/>
</dbReference>
<evidence type="ECO:0000256" key="3">
    <source>
        <dbReference type="ARBA" id="ARBA00005842"/>
    </source>
</evidence>
<dbReference type="InterPro" id="IPR027417">
    <property type="entry name" value="P-loop_NTPase"/>
</dbReference>
<dbReference type="InterPro" id="IPR039657">
    <property type="entry name" value="Dimethylallyltransferase"/>
</dbReference>
<keyword evidence="6 10" id="KW-0547">Nucleotide-binding</keyword>
<evidence type="ECO:0000256" key="5">
    <source>
        <dbReference type="ARBA" id="ARBA00022694"/>
    </source>
</evidence>
<evidence type="ECO:0000256" key="10">
    <source>
        <dbReference type="HAMAP-Rule" id="MF_00185"/>
    </source>
</evidence>
<evidence type="ECO:0000256" key="12">
    <source>
        <dbReference type="RuleBase" id="RU003784"/>
    </source>
</evidence>
<dbReference type="SUPFAM" id="SSF52540">
    <property type="entry name" value="P-loop containing nucleoside triphosphate hydrolases"/>
    <property type="match status" value="1"/>
</dbReference>
<dbReference type="PANTHER" id="PTHR11088">
    <property type="entry name" value="TRNA DIMETHYLALLYLTRANSFERASE"/>
    <property type="match status" value="1"/>
</dbReference>
<evidence type="ECO:0000256" key="6">
    <source>
        <dbReference type="ARBA" id="ARBA00022741"/>
    </source>
</evidence>
<keyword evidence="5 10" id="KW-0819">tRNA processing</keyword>
<evidence type="ECO:0000256" key="11">
    <source>
        <dbReference type="RuleBase" id="RU003783"/>
    </source>
</evidence>
<feature type="region of interest" description="Interaction with substrate tRNA" evidence="10">
    <location>
        <begin position="27"/>
        <end position="30"/>
    </location>
</feature>
<feature type="region of interest" description="Interaction with substrate tRNA" evidence="10">
    <location>
        <begin position="151"/>
        <end position="155"/>
    </location>
</feature>
<proteinExistence type="inferred from homology"/>
<dbReference type="HAMAP" id="MF_00185">
    <property type="entry name" value="IPP_trans"/>
    <property type="match status" value="1"/>
</dbReference>
<dbReference type="PANTHER" id="PTHR11088:SF60">
    <property type="entry name" value="TRNA DIMETHYLALLYLTRANSFERASE"/>
    <property type="match status" value="1"/>
</dbReference>
<dbReference type="InterPro" id="IPR018022">
    <property type="entry name" value="IPT"/>
</dbReference>
<reference evidence="14 15" key="1">
    <citation type="submission" date="2018-07" db="EMBL/GenBank/DDBJ databases">
        <title>Marsedoiliclastica nanhaica gen. nov. sp. nov., a novel marine hydrocarbonoclastic bacterium isolated from an in-situ enriched hydrocarbon-degrading consortium in deep-sea sediment.</title>
        <authorList>
            <person name="Dong C."/>
            <person name="Ma T."/>
            <person name="Liu R."/>
            <person name="Shao Z."/>
        </authorList>
    </citation>
    <scope>NUCLEOTIDE SEQUENCE [LARGE SCALE GENOMIC DNA]</scope>
    <source>
        <strain evidence="15">soil36-7</strain>
    </source>
</reference>
<comment type="cofactor">
    <cofactor evidence="1 10">
        <name>Mg(2+)</name>
        <dbReference type="ChEBI" id="CHEBI:18420"/>
    </cofactor>
</comment>
<dbReference type="GO" id="GO:0052381">
    <property type="term" value="F:tRNA dimethylallyltransferase activity"/>
    <property type="evidence" value="ECO:0007669"/>
    <property type="project" value="UniProtKB-UniRule"/>
</dbReference>
<comment type="catalytic activity">
    <reaction evidence="9 10 11">
        <text>adenosine(37) in tRNA + dimethylallyl diphosphate = N(6)-dimethylallyladenosine(37) in tRNA + diphosphate</text>
        <dbReference type="Rhea" id="RHEA:26482"/>
        <dbReference type="Rhea" id="RHEA-COMP:10162"/>
        <dbReference type="Rhea" id="RHEA-COMP:10375"/>
        <dbReference type="ChEBI" id="CHEBI:33019"/>
        <dbReference type="ChEBI" id="CHEBI:57623"/>
        <dbReference type="ChEBI" id="CHEBI:74411"/>
        <dbReference type="ChEBI" id="CHEBI:74415"/>
        <dbReference type="EC" id="2.5.1.75"/>
    </reaction>
</comment>
<dbReference type="KEGG" id="hmi:soil367_12130"/>
<feature type="binding site" evidence="10">
    <location>
        <begin position="4"/>
        <end position="9"/>
    </location>
    <ligand>
        <name>substrate</name>
    </ligand>
</feature>
<feature type="region of interest" description="Interaction with substrate tRNA" evidence="10">
    <location>
        <begin position="245"/>
        <end position="250"/>
    </location>
</feature>
<feature type="binding site" evidence="10">
    <location>
        <begin position="2"/>
        <end position="9"/>
    </location>
    <ligand>
        <name>ATP</name>
        <dbReference type="ChEBI" id="CHEBI:30616"/>
    </ligand>
</feature>
<dbReference type="Proteomes" id="UP000298049">
    <property type="component" value="Chromosome"/>
</dbReference>
<gene>
    <name evidence="10" type="primary">miaA</name>
    <name evidence="14" type="ORF">soil367_12130</name>
</gene>
<dbReference type="GO" id="GO:0005524">
    <property type="term" value="F:ATP binding"/>
    <property type="evidence" value="ECO:0007669"/>
    <property type="project" value="UniProtKB-UniRule"/>
</dbReference>
<accession>A0A4P7XL05</accession>
<dbReference type="NCBIfam" id="TIGR00174">
    <property type="entry name" value="miaA"/>
    <property type="match status" value="1"/>
</dbReference>
<comment type="function">
    <text evidence="2 10 12">Catalyzes the transfer of a dimethylallyl group onto the adenine at position 37 in tRNAs that read codons beginning with uridine, leading to the formation of N6-(dimethylallyl)adenosine (i(6)A).</text>
</comment>